<keyword evidence="2" id="KW-1185">Reference proteome</keyword>
<evidence type="ECO:0000313" key="1">
    <source>
        <dbReference type="EMBL" id="MEN1761282.1"/>
    </source>
</evidence>
<sequence>MLKVYHTINGEVISRNHERDIETARGGMSEKNRENNQGYKINTIILSTDPVKIDWKTVKELLKGRLLKRA</sequence>
<evidence type="ECO:0000313" key="2">
    <source>
        <dbReference type="Proteomes" id="UP001407405"/>
    </source>
</evidence>
<protein>
    <submittedName>
        <fullName evidence="1">Uncharacterized protein</fullName>
    </submittedName>
</protein>
<proteinExistence type="predicted"/>
<comment type="caution">
    <text evidence="1">The sequence shown here is derived from an EMBL/GenBank/DDBJ whole genome shotgun (WGS) entry which is preliminary data.</text>
</comment>
<dbReference type="RefSeq" id="WP_343186580.1">
    <property type="nucleotide sequence ID" value="NZ_JBCITM010000013.1"/>
</dbReference>
<dbReference type="Proteomes" id="UP001407405">
    <property type="component" value="Unassembled WGS sequence"/>
</dbReference>
<organism evidence="1 2">
    <name type="scientific">Anoxynatronum sibiricum</name>
    <dbReference type="NCBI Taxonomy" id="210623"/>
    <lineage>
        <taxon>Bacteria</taxon>
        <taxon>Bacillati</taxon>
        <taxon>Bacillota</taxon>
        <taxon>Clostridia</taxon>
        <taxon>Eubacteriales</taxon>
        <taxon>Clostridiaceae</taxon>
        <taxon>Anoxynatronum</taxon>
    </lineage>
</organism>
<name>A0ABU9VVX3_9CLOT</name>
<reference evidence="1 2" key="1">
    <citation type="submission" date="2024-04" db="EMBL/GenBank/DDBJ databases">
        <title>Genome sequencing and metabolic network reconstruction of aminoacids and betaine degradation by Anoxynatronum sibiricum.</title>
        <authorList>
            <person name="Detkova E.N."/>
            <person name="Boltjanskaja Y.V."/>
            <person name="Mardanov A.V."/>
            <person name="Kevbrin V."/>
        </authorList>
    </citation>
    <scope>NUCLEOTIDE SEQUENCE [LARGE SCALE GENOMIC DNA]</scope>
    <source>
        <strain evidence="1 2">Z-7981</strain>
    </source>
</reference>
<gene>
    <name evidence="1" type="ORF">AAIG11_12390</name>
</gene>
<dbReference type="EMBL" id="JBCITM010000013">
    <property type="protein sequence ID" value="MEN1761282.1"/>
    <property type="molecule type" value="Genomic_DNA"/>
</dbReference>
<accession>A0ABU9VVX3</accession>